<feature type="domain" description="Polyprotein allergen nematode" evidence="1">
    <location>
        <begin position="161"/>
        <end position="254"/>
    </location>
</feature>
<dbReference type="Proteomes" id="UP000271162">
    <property type="component" value="Unassembled WGS sequence"/>
</dbReference>
<dbReference type="EMBL" id="UYSL01025842">
    <property type="protein sequence ID" value="VDL84789.1"/>
    <property type="molecule type" value="Genomic_DNA"/>
</dbReference>
<dbReference type="Gene3D" id="1.10.533.30">
    <property type="entry name" value="Nematode polyprotein allergen ABA-1"/>
    <property type="match status" value="8"/>
</dbReference>
<dbReference type="OMA" id="KTHLSWL"/>
<proteinExistence type="predicted"/>
<gene>
    <name evidence="2" type="ORF">NBR_LOCUS21051</name>
</gene>
<dbReference type="InterPro" id="IPR032487">
    <property type="entry name" value="ABA-1_nematode"/>
</dbReference>
<feature type="domain" description="Polyprotein allergen nematode" evidence="1">
    <location>
        <begin position="260"/>
        <end position="380"/>
    </location>
</feature>
<reference evidence="4" key="1">
    <citation type="submission" date="2017-02" db="UniProtKB">
        <authorList>
            <consortium name="WormBaseParasite"/>
        </authorList>
    </citation>
    <scope>IDENTIFICATION</scope>
</reference>
<dbReference type="PANTHER" id="PTHR34007:SF1">
    <property type="entry name" value="AEROLYSIN-LIKE PROTEIN-RELATED"/>
    <property type="match status" value="1"/>
</dbReference>
<organism evidence="4">
    <name type="scientific">Nippostrongylus brasiliensis</name>
    <name type="common">Rat hookworm</name>
    <dbReference type="NCBI Taxonomy" id="27835"/>
    <lineage>
        <taxon>Eukaryota</taxon>
        <taxon>Metazoa</taxon>
        <taxon>Ecdysozoa</taxon>
        <taxon>Nematoda</taxon>
        <taxon>Chromadorea</taxon>
        <taxon>Rhabditida</taxon>
        <taxon>Rhabditina</taxon>
        <taxon>Rhabditomorpha</taxon>
        <taxon>Strongyloidea</taxon>
        <taxon>Heligmosomidae</taxon>
        <taxon>Nippostrongylus</taxon>
    </lineage>
</organism>
<evidence type="ECO:0000313" key="2">
    <source>
        <dbReference type="EMBL" id="VDL84789.1"/>
    </source>
</evidence>
<protein>
    <submittedName>
        <fullName evidence="4">WW domain-containing protein</fullName>
    </submittedName>
</protein>
<evidence type="ECO:0000313" key="3">
    <source>
        <dbReference type="Proteomes" id="UP000271162"/>
    </source>
</evidence>
<dbReference type="AlphaFoldDB" id="A0A0N4YUX8"/>
<reference evidence="2 3" key="2">
    <citation type="submission" date="2018-11" db="EMBL/GenBank/DDBJ databases">
        <authorList>
            <consortium name="Pathogen Informatics"/>
        </authorList>
    </citation>
    <scope>NUCLEOTIDE SEQUENCE [LARGE SCALE GENOMIC DNA]</scope>
</reference>
<dbReference type="SUPFAM" id="SSF48371">
    <property type="entry name" value="ARM repeat"/>
    <property type="match status" value="1"/>
</dbReference>
<dbReference type="InterPro" id="IPR038289">
    <property type="entry name" value="DVA-1_sf"/>
</dbReference>
<evidence type="ECO:0000313" key="4">
    <source>
        <dbReference type="WBParaSite" id="NBR_0002105001-mRNA-1"/>
    </source>
</evidence>
<dbReference type="WBParaSite" id="NBR_0002105001-mRNA-1">
    <property type="protein sequence ID" value="NBR_0002105001-mRNA-1"/>
    <property type="gene ID" value="NBR_0002105001"/>
</dbReference>
<keyword evidence="3" id="KW-1185">Reference proteome</keyword>
<feature type="domain" description="Polyprotein allergen nematode" evidence="1">
    <location>
        <begin position="391"/>
        <end position="511"/>
    </location>
</feature>
<dbReference type="Pfam" id="PF16469">
    <property type="entry name" value="NPA"/>
    <property type="match status" value="8"/>
</dbReference>
<feature type="domain" description="Polyprotein allergen nematode" evidence="1">
    <location>
        <begin position="522"/>
        <end position="642"/>
    </location>
</feature>
<feature type="domain" description="Polyprotein allergen nematode" evidence="1">
    <location>
        <begin position="80"/>
        <end position="152"/>
    </location>
</feature>
<dbReference type="InterPro" id="IPR016024">
    <property type="entry name" value="ARM-type_fold"/>
</dbReference>
<feature type="domain" description="Polyprotein allergen nematode" evidence="1">
    <location>
        <begin position="788"/>
        <end position="846"/>
    </location>
</feature>
<name>A0A0N4YUX8_NIPBR</name>
<accession>A0A0N4YUX8</accession>
<feature type="domain" description="Polyprotein allergen nematode" evidence="1">
    <location>
        <begin position="654"/>
        <end position="775"/>
    </location>
</feature>
<sequence length="847" mass="96644">MVNKVMEFFHQLPSDEQKKWNEYYKKECVQWLKEVASDDEISELKKLESSSDKDQLATKVFSYLTRLSGEKMAKVEIWKVSDMKASGKSFDEIRKKTTEYFDALPDDKQSSLKEEFKGKCKAFFRKIATPEEMEKMKSLHEAGSTDELCGDVFDVKSKRKRDIDEKINRKLSWMSDDQKQVVKQMYADGKPQAEIRAKIFQYLSSLDGPSGAAAKEQTQKECYKWMDDVATPEEIAALHKMHETDHAGCKKKSTRRRRAHDIDEGMTKFLSWLTDEQKEKVKALHASGDREAFYKEILEIFDEASGDVKIDAAERLKEACKHYGKDVIGEENINVLKQMKESGASKEAIAEKVEEIVEGISDEEKKATAVRLTKACKKIYGTTRARRDHHHTLEEALQKYLTWLNDDQKEELESLSRGGDKEGVYKKIMEFFQSATGDVKDKAADELKAGCRHYITAYVGEEKAAELRTMKEEGKSVDEIAVKAEEAVEDITDEATRTKAKKAVAACKKIYGAARFRRSHKHSLSEAMSKYLTWLNDDQKSEIESLYAEGNRGAVYEKILEFFDDAEGETKQKAAVELKGACKHYVRDLIGEENGNLIRKMKEEGASNDDIATKVEEMIEAIADDKKKAQALRASTACKKIYGVARRFRRDHHEHTIEEALEKYLTWLNDDQKAEVKKLYEADGREAAYKKVMEWFEGASGDVKEKAGVELKAACKHYVMDYIGEENAGKIKEMKESGASNDDIAAKINEFIAAISDETKKAKAEKAAVVCRKIYGVARRFRRDHHEHKLEEAMEKYLTWLNDDQKAEVKKLYETGGREEVYKKVMAWFEGASGDVKEKAAVELKAA</sequence>
<dbReference type="PANTHER" id="PTHR34007">
    <property type="entry name" value="AEROLYSIN-LIKE PROTEIN-RELATED"/>
    <property type="match status" value="1"/>
</dbReference>
<dbReference type="InterPro" id="IPR053280">
    <property type="entry name" value="Aerolysin-like_pore-former"/>
</dbReference>
<feature type="domain" description="Polyprotein allergen nematode" evidence="1">
    <location>
        <begin position="3"/>
        <end position="76"/>
    </location>
</feature>
<evidence type="ECO:0000259" key="1">
    <source>
        <dbReference type="Pfam" id="PF16469"/>
    </source>
</evidence>